<gene>
    <name evidence="1" type="ORF">Tci_909710</name>
</gene>
<dbReference type="EMBL" id="BKCJ011490062">
    <property type="protein sequence ID" value="GFD37741.1"/>
    <property type="molecule type" value="Genomic_DNA"/>
</dbReference>
<sequence length="122" mass="14546">MKKLKFLKIKIREWNFGHSSSSRVKMKHLQEELNRLDTKIESGKGTDVIISKRMEVINSMHNINKTKPDQVKEEFLNHFRDRFAWPVENRVSFDMEFPNSLSRAQQEELESDVTRKEIKRAV</sequence>
<name>A0A699VXS5_TANCI</name>
<protein>
    <submittedName>
        <fullName evidence="1">Uncharacterized protein</fullName>
    </submittedName>
</protein>
<evidence type="ECO:0000313" key="1">
    <source>
        <dbReference type="EMBL" id="GFD37741.1"/>
    </source>
</evidence>
<dbReference type="AlphaFoldDB" id="A0A699VXS5"/>
<organism evidence="1">
    <name type="scientific">Tanacetum cinerariifolium</name>
    <name type="common">Dalmatian daisy</name>
    <name type="synonym">Chrysanthemum cinerariifolium</name>
    <dbReference type="NCBI Taxonomy" id="118510"/>
    <lineage>
        <taxon>Eukaryota</taxon>
        <taxon>Viridiplantae</taxon>
        <taxon>Streptophyta</taxon>
        <taxon>Embryophyta</taxon>
        <taxon>Tracheophyta</taxon>
        <taxon>Spermatophyta</taxon>
        <taxon>Magnoliopsida</taxon>
        <taxon>eudicotyledons</taxon>
        <taxon>Gunneridae</taxon>
        <taxon>Pentapetalae</taxon>
        <taxon>asterids</taxon>
        <taxon>campanulids</taxon>
        <taxon>Asterales</taxon>
        <taxon>Asteraceae</taxon>
        <taxon>Asteroideae</taxon>
        <taxon>Anthemideae</taxon>
        <taxon>Anthemidinae</taxon>
        <taxon>Tanacetum</taxon>
    </lineage>
</organism>
<comment type="caution">
    <text evidence="1">The sequence shown here is derived from an EMBL/GenBank/DDBJ whole genome shotgun (WGS) entry which is preliminary data.</text>
</comment>
<accession>A0A699VXS5</accession>
<proteinExistence type="predicted"/>
<reference evidence="1" key="1">
    <citation type="journal article" date="2019" name="Sci. Rep.">
        <title>Draft genome of Tanacetum cinerariifolium, the natural source of mosquito coil.</title>
        <authorList>
            <person name="Yamashiro T."/>
            <person name="Shiraishi A."/>
            <person name="Satake H."/>
            <person name="Nakayama K."/>
        </authorList>
    </citation>
    <scope>NUCLEOTIDE SEQUENCE</scope>
</reference>